<feature type="region of interest" description="Disordered" evidence="1">
    <location>
        <begin position="344"/>
        <end position="396"/>
    </location>
</feature>
<evidence type="ECO:0000313" key="4">
    <source>
        <dbReference type="Proteomes" id="UP000241436"/>
    </source>
</evidence>
<dbReference type="EMBL" id="NVQC01000026">
    <property type="protein sequence ID" value="PTL35293.1"/>
    <property type="molecule type" value="Genomic_DNA"/>
</dbReference>
<evidence type="ECO:0000259" key="2">
    <source>
        <dbReference type="SMART" id="SM00382"/>
    </source>
</evidence>
<dbReference type="AlphaFoldDB" id="A0A2T4TW14"/>
<feature type="compositionally biased region" description="Polar residues" evidence="1">
    <location>
        <begin position="345"/>
        <end position="366"/>
    </location>
</feature>
<accession>A0A2T4TW14</accession>
<keyword evidence="4" id="KW-1185">Reference proteome</keyword>
<dbReference type="SUPFAM" id="SSF52540">
    <property type="entry name" value="P-loop containing nucleoside triphosphate hydrolases"/>
    <property type="match status" value="1"/>
</dbReference>
<dbReference type="RefSeq" id="WP_107563290.1">
    <property type="nucleotide sequence ID" value="NZ_NVQC01000026.1"/>
</dbReference>
<dbReference type="InterPro" id="IPR027417">
    <property type="entry name" value="P-loop_NTPase"/>
</dbReference>
<organism evidence="3 4">
    <name type="scientific">Candidatus Methylomirabilis limnetica</name>
    <dbReference type="NCBI Taxonomy" id="2033718"/>
    <lineage>
        <taxon>Bacteria</taxon>
        <taxon>Candidatus Methylomirabilota</taxon>
        <taxon>Candidatus Methylomirabilia</taxon>
        <taxon>Candidatus Methylomirabilales</taxon>
        <taxon>Candidatus Methylomirabilaceae</taxon>
        <taxon>Candidatus Methylomirabilis</taxon>
    </lineage>
</organism>
<dbReference type="OrthoDB" id="9086539at2"/>
<sequence>MDSAEHAFPPTLLTQPWPERLKHFHGYIMGHPHLVAAKDRLLAAIRELEPNSLVLVLGPTGVGKTTLKNGIEKELTKGLQEAMVTDPGRMPFISVEAVAPESGNFNWRDYFRRLLLQGAEPLVDHKRKGSLTEEEGMPVLPLIPGTRRTGAEYQHAVEQLLRCRRPEAVLIDEAQHLAIMVSGRKLSDQLDVIKSLANRSSTPHVLFGTYGLLPFRNLSGQLSRRSLDIHLPRYRADDSRQWEIFLHVLRDFESQLPLRERPDLVQHADFLYERSIGLVGVVKNWLLRTLAPALEAGKTTLTLRDLERHVLSVPQCQKILSEALNGEDQMAESAAERARLRTTLGLDTNHTGAQPRTTEGATQNGSKAAAARATKLRPGRRRPKRDEIGTVVSSHV</sequence>
<gene>
    <name evidence="3" type="ORF">CLG94_10320</name>
</gene>
<proteinExistence type="predicted"/>
<feature type="domain" description="AAA+ ATPase" evidence="2">
    <location>
        <begin position="50"/>
        <end position="233"/>
    </location>
</feature>
<dbReference type="Proteomes" id="UP000241436">
    <property type="component" value="Unassembled WGS sequence"/>
</dbReference>
<reference evidence="3 4" key="1">
    <citation type="submission" date="2017-09" db="EMBL/GenBank/DDBJ databases">
        <title>Bloom of a denitrifying methanotroph, Candidatus Methylomirabilis limnetica, in a deep stratified lake.</title>
        <authorList>
            <person name="Graf J.S."/>
            <person name="Marchant H.K."/>
            <person name="Tienken D."/>
            <person name="Hach P.F."/>
            <person name="Brand A."/>
            <person name="Schubert C.J."/>
            <person name="Kuypers M.M."/>
            <person name="Milucka J."/>
        </authorList>
    </citation>
    <scope>NUCLEOTIDE SEQUENCE [LARGE SCALE GENOMIC DNA]</scope>
    <source>
        <strain evidence="3 4">Zug</strain>
    </source>
</reference>
<dbReference type="Gene3D" id="3.40.50.300">
    <property type="entry name" value="P-loop containing nucleotide triphosphate hydrolases"/>
    <property type="match status" value="1"/>
</dbReference>
<dbReference type="Pfam" id="PF13401">
    <property type="entry name" value="AAA_22"/>
    <property type="match status" value="1"/>
</dbReference>
<comment type="caution">
    <text evidence="3">The sequence shown here is derived from an EMBL/GenBank/DDBJ whole genome shotgun (WGS) entry which is preliminary data.</text>
</comment>
<evidence type="ECO:0000313" key="3">
    <source>
        <dbReference type="EMBL" id="PTL35293.1"/>
    </source>
</evidence>
<name>A0A2T4TW14_9BACT</name>
<dbReference type="SMART" id="SM00382">
    <property type="entry name" value="AAA"/>
    <property type="match status" value="1"/>
</dbReference>
<dbReference type="InterPro" id="IPR003593">
    <property type="entry name" value="AAA+_ATPase"/>
</dbReference>
<feature type="compositionally biased region" description="Basic residues" evidence="1">
    <location>
        <begin position="374"/>
        <end position="383"/>
    </location>
</feature>
<dbReference type="GO" id="GO:0016887">
    <property type="term" value="F:ATP hydrolysis activity"/>
    <property type="evidence" value="ECO:0007669"/>
    <property type="project" value="InterPro"/>
</dbReference>
<protein>
    <recommendedName>
        <fullName evidence="2">AAA+ ATPase domain-containing protein</fullName>
    </recommendedName>
</protein>
<evidence type="ECO:0000256" key="1">
    <source>
        <dbReference type="SAM" id="MobiDB-lite"/>
    </source>
</evidence>
<dbReference type="InterPro" id="IPR049945">
    <property type="entry name" value="AAA_22"/>
</dbReference>
<reference evidence="4" key="2">
    <citation type="journal article" date="2018" name="Environ. Microbiol.">
        <title>Bloom of a denitrifying methanotroph, 'Candidatus Methylomirabilis limnetica', in a deep stratified lake.</title>
        <authorList>
            <person name="Graf J.S."/>
            <person name="Mayr M.J."/>
            <person name="Marchant H.K."/>
            <person name="Tienken D."/>
            <person name="Hach P.F."/>
            <person name="Brand A."/>
            <person name="Schubert C.J."/>
            <person name="Kuypers M.M."/>
            <person name="Milucka J."/>
        </authorList>
    </citation>
    <scope>NUCLEOTIDE SEQUENCE [LARGE SCALE GENOMIC DNA]</scope>
    <source>
        <strain evidence="4">Zug</strain>
    </source>
</reference>